<comment type="caution">
    <text evidence="1">The sequence shown here is derived from an EMBL/GenBank/DDBJ whole genome shotgun (WGS) entry which is preliminary data.</text>
</comment>
<protein>
    <submittedName>
        <fullName evidence="1">Uncharacterized protein</fullName>
    </submittedName>
</protein>
<dbReference type="Proteomes" id="UP000050360">
    <property type="component" value="Unassembled WGS sequence"/>
</dbReference>
<evidence type="ECO:0000313" key="2">
    <source>
        <dbReference type="Proteomes" id="UP000050360"/>
    </source>
</evidence>
<name>A0A0P8CEA1_9EURY</name>
<sequence>MRTKDIPEVFHSLIPDLVVRDVAPEMNVFSPQSPGGGTSSSMFLYVDDVDSVFTKAVSAGAKVTMPLAGQETLIFLSRRFSSFIN</sequence>
<gene>
    <name evidence="1" type="ORF">MPEBLZ_00056</name>
</gene>
<dbReference type="EMBL" id="LKCM01000008">
    <property type="protein sequence ID" value="KPQ45380.1"/>
    <property type="molecule type" value="Genomic_DNA"/>
</dbReference>
<proteinExistence type="predicted"/>
<dbReference type="AlphaFoldDB" id="A0A0P8CEA1"/>
<dbReference type="SUPFAM" id="SSF54593">
    <property type="entry name" value="Glyoxalase/Bleomycin resistance protein/Dihydroxybiphenyl dioxygenase"/>
    <property type="match status" value="1"/>
</dbReference>
<organism evidence="1 2">
    <name type="scientific">Candidatus Methanoperedens nitratireducens</name>
    <dbReference type="NCBI Taxonomy" id="1392998"/>
    <lineage>
        <taxon>Archaea</taxon>
        <taxon>Methanobacteriati</taxon>
        <taxon>Methanobacteriota</taxon>
        <taxon>Stenosarchaea group</taxon>
        <taxon>Methanomicrobia</taxon>
        <taxon>Methanosarcinales</taxon>
        <taxon>ANME-2 cluster</taxon>
        <taxon>Candidatus Methanoperedentaceae</taxon>
        <taxon>Candidatus Methanoperedens</taxon>
    </lineage>
</organism>
<dbReference type="Gene3D" id="3.10.180.10">
    <property type="entry name" value="2,3-Dihydroxybiphenyl 1,2-Dioxygenase, domain 1"/>
    <property type="match status" value="1"/>
</dbReference>
<accession>A0A0P8CEA1</accession>
<dbReference type="InterPro" id="IPR029068">
    <property type="entry name" value="Glyas_Bleomycin-R_OHBP_Dase"/>
</dbReference>
<evidence type="ECO:0000313" key="1">
    <source>
        <dbReference type="EMBL" id="KPQ45380.1"/>
    </source>
</evidence>
<reference evidence="1 2" key="1">
    <citation type="submission" date="2015-09" db="EMBL/GenBank/DDBJ databases">
        <title>A metagenomics-based metabolic model of nitrate-dependent anaerobic oxidation of methane by Methanoperedens-like archaea.</title>
        <authorList>
            <person name="Arshad A."/>
            <person name="Speth D.R."/>
            <person name="De Graaf R.M."/>
            <person name="Op Den Camp H.J."/>
            <person name="Jetten M.S."/>
            <person name="Welte C.U."/>
        </authorList>
    </citation>
    <scope>NUCLEOTIDE SEQUENCE [LARGE SCALE GENOMIC DNA]</scope>
</reference>